<evidence type="ECO:0000256" key="1">
    <source>
        <dbReference type="SAM" id="Phobius"/>
    </source>
</evidence>
<reference evidence="2" key="1">
    <citation type="journal article" date="1993" name="J. Bacteriol.">
        <title>Characterization of a small plasmid from Desulfovibrio desulfuricans and its use for shuttle vector construction.</title>
        <authorList>
            <person name="Wall J.D."/>
            <person name="Rapp-Giles B.J."/>
            <person name="Rousset M."/>
        </authorList>
    </citation>
    <scope>NUCLEOTIDE SEQUENCE</scope>
    <source>
        <strain evidence="2">G100A</strain>
    </source>
</reference>
<sequence>MVKNVKSEKVLQARHKVLQPQKGGATASKGGCYKRGLGCSGSLAQADELGAHLALEVVFRRAAALAGRVALGRGDEGLVLGVAAVLHDLGLFLGYDPARPLLREQEADTRDRAPVLHGFPLVSKRGMAVYVLVGLLKNLTAKVGVLLPQRRRRTHHFMKISK</sequence>
<feature type="transmembrane region" description="Helical" evidence="1">
    <location>
        <begin position="127"/>
        <end position="147"/>
    </location>
</feature>
<name>Q06361_DESDE</name>
<protein>
    <submittedName>
        <fullName evidence="2">ORF162</fullName>
    </submittedName>
</protein>
<dbReference type="EMBL" id="L05338">
    <property type="protein sequence ID" value="AAA71903.1"/>
    <property type="molecule type" value="Genomic_DNA"/>
</dbReference>
<evidence type="ECO:0000313" key="2">
    <source>
        <dbReference type="EMBL" id="AAA71903.1"/>
    </source>
</evidence>
<keyword evidence="1" id="KW-0812">Transmembrane</keyword>
<accession>Q06361</accession>
<keyword evidence="1" id="KW-0472">Membrane</keyword>
<dbReference type="PIR" id="C40655">
    <property type="entry name" value="C40655"/>
</dbReference>
<dbReference type="AlphaFoldDB" id="Q06361"/>
<organism evidence="2">
    <name type="scientific">Desulfovibrio desulfuricans</name>
    <dbReference type="NCBI Taxonomy" id="876"/>
    <lineage>
        <taxon>Bacteria</taxon>
        <taxon>Pseudomonadati</taxon>
        <taxon>Thermodesulfobacteriota</taxon>
        <taxon>Desulfovibrionia</taxon>
        <taxon>Desulfovibrionales</taxon>
        <taxon>Desulfovibrionaceae</taxon>
        <taxon>Desulfovibrio</taxon>
    </lineage>
</organism>
<proteinExistence type="predicted"/>
<keyword evidence="1" id="KW-1133">Transmembrane helix</keyword>